<sequence>MTAEKPRKVKGWRGIPLMVLMSNMSHGLVSIHVVEKNVDIACCDWPRILHPRDSRIWFL</sequence>
<comment type="caution">
    <text evidence="1">The sequence shown here is derived from an EMBL/GenBank/DDBJ whole genome shotgun (WGS) entry which is preliminary data.</text>
</comment>
<proteinExistence type="predicted"/>
<reference evidence="1 2" key="1">
    <citation type="journal article" date="2021" name="Commun. Biol.">
        <title>The genome of Shorea leprosula (Dipterocarpaceae) highlights the ecological relevance of drought in aseasonal tropical rainforests.</title>
        <authorList>
            <person name="Ng K.K.S."/>
            <person name="Kobayashi M.J."/>
            <person name="Fawcett J.A."/>
            <person name="Hatakeyama M."/>
            <person name="Paape T."/>
            <person name="Ng C.H."/>
            <person name="Ang C.C."/>
            <person name="Tnah L.H."/>
            <person name="Lee C.T."/>
            <person name="Nishiyama T."/>
            <person name="Sese J."/>
            <person name="O'Brien M.J."/>
            <person name="Copetti D."/>
            <person name="Mohd Noor M.I."/>
            <person name="Ong R.C."/>
            <person name="Putra M."/>
            <person name="Sireger I.Z."/>
            <person name="Indrioko S."/>
            <person name="Kosugi Y."/>
            <person name="Izuno A."/>
            <person name="Isagi Y."/>
            <person name="Lee S.L."/>
            <person name="Shimizu K.K."/>
        </authorList>
    </citation>
    <scope>NUCLEOTIDE SEQUENCE [LARGE SCALE GENOMIC DNA]</scope>
    <source>
        <strain evidence="1">214</strain>
    </source>
</reference>
<accession>A0AAV5LX88</accession>
<dbReference type="Proteomes" id="UP001054252">
    <property type="component" value="Unassembled WGS sequence"/>
</dbReference>
<name>A0AAV5LX88_9ROSI</name>
<organism evidence="1 2">
    <name type="scientific">Rubroshorea leprosula</name>
    <dbReference type="NCBI Taxonomy" id="152421"/>
    <lineage>
        <taxon>Eukaryota</taxon>
        <taxon>Viridiplantae</taxon>
        <taxon>Streptophyta</taxon>
        <taxon>Embryophyta</taxon>
        <taxon>Tracheophyta</taxon>
        <taxon>Spermatophyta</taxon>
        <taxon>Magnoliopsida</taxon>
        <taxon>eudicotyledons</taxon>
        <taxon>Gunneridae</taxon>
        <taxon>Pentapetalae</taxon>
        <taxon>rosids</taxon>
        <taxon>malvids</taxon>
        <taxon>Malvales</taxon>
        <taxon>Dipterocarpaceae</taxon>
        <taxon>Rubroshorea</taxon>
    </lineage>
</organism>
<dbReference type="AlphaFoldDB" id="A0AAV5LX88"/>
<protein>
    <submittedName>
        <fullName evidence="1">Uncharacterized protein</fullName>
    </submittedName>
</protein>
<evidence type="ECO:0000313" key="1">
    <source>
        <dbReference type="EMBL" id="GKV42141.1"/>
    </source>
</evidence>
<dbReference type="EMBL" id="BPVZ01000156">
    <property type="protein sequence ID" value="GKV42141.1"/>
    <property type="molecule type" value="Genomic_DNA"/>
</dbReference>
<keyword evidence="2" id="KW-1185">Reference proteome</keyword>
<evidence type="ECO:0000313" key="2">
    <source>
        <dbReference type="Proteomes" id="UP001054252"/>
    </source>
</evidence>
<gene>
    <name evidence="1" type="ORF">SLEP1_g49578</name>
</gene>